<dbReference type="InterPro" id="IPR052345">
    <property type="entry name" value="Rad_response_metalloprotease"/>
</dbReference>
<dbReference type="InterPro" id="IPR010982">
    <property type="entry name" value="Lambda_DNA-bd_dom_sf"/>
</dbReference>
<dbReference type="SUPFAM" id="SSF47413">
    <property type="entry name" value="lambda repressor-like DNA-binding domains"/>
    <property type="match status" value="1"/>
</dbReference>
<dbReference type="Proteomes" id="UP000273143">
    <property type="component" value="Chromosome"/>
</dbReference>
<accession>A0A3S9XDZ9</accession>
<evidence type="ECO:0000259" key="2">
    <source>
        <dbReference type="PROSITE" id="PS50943"/>
    </source>
</evidence>
<keyword evidence="4" id="KW-1185">Reference proteome</keyword>
<dbReference type="Pfam" id="PF06114">
    <property type="entry name" value="Peptidase_M78"/>
    <property type="match status" value="1"/>
</dbReference>
<evidence type="ECO:0000313" key="4">
    <source>
        <dbReference type="Proteomes" id="UP000273143"/>
    </source>
</evidence>
<dbReference type="Gene3D" id="1.10.10.2910">
    <property type="match status" value="1"/>
</dbReference>
<name>A0A3S9XDZ9_9GAMM</name>
<dbReference type="InterPro" id="IPR001387">
    <property type="entry name" value="Cro/C1-type_HTH"/>
</dbReference>
<dbReference type="RefSeq" id="WP_127163208.1">
    <property type="nucleotide sequence ID" value="NZ_CP029822.1"/>
</dbReference>
<dbReference type="InterPro" id="IPR010359">
    <property type="entry name" value="IrrE_HExxH"/>
</dbReference>
<proteinExistence type="inferred from homology"/>
<reference evidence="4" key="1">
    <citation type="submission" date="2018-06" db="EMBL/GenBank/DDBJ databases">
        <title>Complete genome of Pseudomonas insecticola strain QZS01.</title>
        <authorList>
            <person name="Wang J."/>
            <person name="Su Q."/>
        </authorList>
    </citation>
    <scope>NUCLEOTIDE SEQUENCE [LARGE SCALE GENOMIC DNA]</scope>
    <source>
        <strain evidence="4">QZS01</strain>
    </source>
</reference>
<gene>
    <name evidence="3" type="ORF">DM558_07735</name>
</gene>
<protein>
    <submittedName>
        <fullName evidence="3">ImmA/IrrE family metallo-endopeptidase</fullName>
    </submittedName>
</protein>
<dbReference type="PANTHER" id="PTHR43236">
    <property type="entry name" value="ANTITOXIN HIGA1"/>
    <property type="match status" value="1"/>
</dbReference>
<dbReference type="GO" id="GO:0003677">
    <property type="term" value="F:DNA binding"/>
    <property type="evidence" value="ECO:0007669"/>
    <property type="project" value="InterPro"/>
</dbReference>
<evidence type="ECO:0000256" key="1">
    <source>
        <dbReference type="ARBA" id="ARBA00007227"/>
    </source>
</evidence>
<evidence type="ECO:0000313" key="3">
    <source>
        <dbReference type="EMBL" id="AZS50675.1"/>
    </source>
</evidence>
<dbReference type="KEGG" id="emo:DM558_07735"/>
<dbReference type="EMBL" id="CP029822">
    <property type="protein sequence ID" value="AZS50675.1"/>
    <property type="molecule type" value="Genomic_DNA"/>
</dbReference>
<organism evidence="3 4">
    <name type="scientific">Entomomonas moraniae</name>
    <dbReference type="NCBI Taxonomy" id="2213226"/>
    <lineage>
        <taxon>Bacteria</taxon>
        <taxon>Pseudomonadati</taxon>
        <taxon>Pseudomonadota</taxon>
        <taxon>Gammaproteobacteria</taxon>
        <taxon>Pseudomonadales</taxon>
        <taxon>Pseudomonadaceae</taxon>
        <taxon>Entomomonas</taxon>
    </lineage>
</organism>
<sequence length="380" mass="43417">MGQALINPKMLTWSRNREGLSVEQMSIKFKKSQEMILEWEQGVSKLTFNQAMEWARYTHTPFGYLYLKNPPVETINIPDRRTIDGAKKNISPELRDTINDVLIKQEWYKDYLIKNDLITESVVGNFTLQDNYNKVVSDIRKKLAIEIPPTKGKWDDLFRDIIKKIESLGVLVMRNGIVKNNTSRPLSVEDFRGFAIYDEIAPVIFINTNDAKSAQLFTLIHELAHLWIGSSAISNLTNINDNDNEETFCNAVAAEYLVPSDLFKNKWESLSPDNIEECALELSKYFRVSKWVIARRALTLSLISKQEYQEYINIINDKVKSSTNGSGNYNKMQKARVSNTLARAVTSEALNSRILLSDAYDLIGIKPSNLASFAEKELNN</sequence>
<dbReference type="AlphaFoldDB" id="A0A3S9XDZ9"/>
<feature type="domain" description="HTH cro/C1-type" evidence="2">
    <location>
        <begin position="15"/>
        <end position="65"/>
    </location>
</feature>
<dbReference type="PROSITE" id="PS50943">
    <property type="entry name" value="HTH_CROC1"/>
    <property type="match status" value="1"/>
</dbReference>
<comment type="similarity">
    <text evidence="1">Belongs to the short-chain fatty acyl-CoA assimilation regulator (ScfR) family.</text>
</comment>
<dbReference type="PANTHER" id="PTHR43236:SF2">
    <property type="entry name" value="BLL0069 PROTEIN"/>
    <property type="match status" value="1"/>
</dbReference>